<dbReference type="EMBL" id="JALBCA010000015">
    <property type="protein sequence ID" value="KAI2390867.1"/>
    <property type="molecule type" value="Genomic_DNA"/>
</dbReference>
<evidence type="ECO:0000313" key="1">
    <source>
        <dbReference type="EMBL" id="KAI2390867.1"/>
    </source>
</evidence>
<name>A0ACB8V283_9EURO</name>
<sequence length="419" mass="47176">MIFPASIGRLLALSTSLFAFSQADTLVERISFGTGKSLSSDKSSLPGWQVSGQNFIPEVMSDRIILTPPYPGNKRGAIWGLEPLHEYEWTVDFEFRVNGDERAGGNIQLWYVKDGKSKVGTRDIYSIQRFDGMAITIDSSQGRGMIRGFLNDGSIDFHSHSLDNLAFGHCEYRYRNLGRPSHLKIKQTMFSFDVSVDGRTCFQTSKVSLPSGNDFGISASSTDNPDSFEAFRFLLSIPQNHHSGNTREHRPPPQNNPAQGHVTKAQVPHDGLADIHAQMKDIQTRLQSLTGTAEKLLHDFASLSQKFDDRNHELTRSSAHRDQVSSVDQRVMRVERMIEHIQKDLAGKDYQHHFNKLEEALHHSHSGVIQNLHDSSHRILSSAPRMGFFIFLLVAIQLTLAGAYVIYKKRRSAMPKKFL</sequence>
<protein>
    <submittedName>
        <fullName evidence="1">Uncharacterized protein</fullName>
    </submittedName>
</protein>
<accession>A0ACB8V283</accession>
<proteinExistence type="predicted"/>
<gene>
    <name evidence="1" type="ORF">LOY88_001454</name>
</gene>
<comment type="caution">
    <text evidence="1">The sequence shown here is derived from an EMBL/GenBank/DDBJ whole genome shotgun (WGS) entry which is preliminary data.</text>
</comment>
<organism evidence="1">
    <name type="scientific">Ophidiomyces ophidiicola</name>
    <dbReference type="NCBI Taxonomy" id="1387563"/>
    <lineage>
        <taxon>Eukaryota</taxon>
        <taxon>Fungi</taxon>
        <taxon>Dikarya</taxon>
        <taxon>Ascomycota</taxon>
        <taxon>Pezizomycotina</taxon>
        <taxon>Eurotiomycetes</taxon>
        <taxon>Eurotiomycetidae</taxon>
        <taxon>Onygenales</taxon>
        <taxon>Onygenaceae</taxon>
        <taxon>Ophidiomyces</taxon>
    </lineage>
</organism>
<reference evidence="1" key="1">
    <citation type="journal article" date="2022" name="bioRxiv">
        <title>Population genetic analysis of Ophidiomyces ophidiicola, the causative agent of snake fungal disease, indicates recent introductions to the USA.</title>
        <authorList>
            <person name="Ladner J.T."/>
            <person name="Palmer J.M."/>
            <person name="Ettinger C.L."/>
            <person name="Stajich J.E."/>
            <person name="Farrell T.M."/>
            <person name="Glorioso B.M."/>
            <person name="Lawson B."/>
            <person name="Price S.J."/>
            <person name="Stengle A.G."/>
            <person name="Grear D.A."/>
            <person name="Lorch J.M."/>
        </authorList>
    </citation>
    <scope>NUCLEOTIDE SEQUENCE</scope>
    <source>
        <strain evidence="1">NWHC 24266-5</strain>
    </source>
</reference>